<name>A0A6M0Q6W0_9BACI</name>
<feature type="domain" description="RNA polymerase sigma factor 70 region 4 type 2" evidence="7">
    <location>
        <begin position="113"/>
        <end position="165"/>
    </location>
</feature>
<dbReference type="Gene3D" id="1.10.1740.10">
    <property type="match status" value="1"/>
</dbReference>
<organism evidence="8 9">
    <name type="scientific">Bacillus mesophilus</name>
    <dbReference type="NCBI Taxonomy" id="1808955"/>
    <lineage>
        <taxon>Bacteria</taxon>
        <taxon>Bacillati</taxon>
        <taxon>Bacillota</taxon>
        <taxon>Bacilli</taxon>
        <taxon>Bacillales</taxon>
        <taxon>Bacillaceae</taxon>
        <taxon>Bacillus</taxon>
    </lineage>
</organism>
<dbReference type="GO" id="GO:0006352">
    <property type="term" value="P:DNA-templated transcription initiation"/>
    <property type="evidence" value="ECO:0007669"/>
    <property type="project" value="InterPro"/>
</dbReference>
<dbReference type="SUPFAM" id="SSF88946">
    <property type="entry name" value="Sigma2 domain of RNA polymerase sigma factors"/>
    <property type="match status" value="1"/>
</dbReference>
<reference evidence="8 9" key="1">
    <citation type="submission" date="2020-02" db="EMBL/GenBank/DDBJ databases">
        <title>Bacillus aquiflavi sp. nov., isolated from yellow water of strong flavor Chinese baijiu in Yibin region of China.</title>
        <authorList>
            <person name="Xie J."/>
        </authorList>
    </citation>
    <scope>NUCLEOTIDE SEQUENCE [LARGE SCALE GENOMIC DNA]</scope>
    <source>
        <strain evidence="8 9">SA4</strain>
    </source>
</reference>
<dbReference type="GO" id="GO:0003677">
    <property type="term" value="F:DNA binding"/>
    <property type="evidence" value="ECO:0007669"/>
    <property type="project" value="UniProtKB-KW"/>
</dbReference>
<dbReference type="InterPro" id="IPR014284">
    <property type="entry name" value="RNA_pol_sigma-70_dom"/>
</dbReference>
<dbReference type="InterPro" id="IPR036388">
    <property type="entry name" value="WH-like_DNA-bd_sf"/>
</dbReference>
<dbReference type="InterPro" id="IPR013249">
    <property type="entry name" value="RNA_pol_sigma70_r4_t2"/>
</dbReference>
<dbReference type="PANTHER" id="PTHR43133:SF8">
    <property type="entry name" value="RNA POLYMERASE SIGMA FACTOR HI_1459-RELATED"/>
    <property type="match status" value="1"/>
</dbReference>
<dbReference type="CDD" id="cd06171">
    <property type="entry name" value="Sigma70_r4"/>
    <property type="match status" value="1"/>
</dbReference>
<evidence type="ECO:0000256" key="2">
    <source>
        <dbReference type="ARBA" id="ARBA00023015"/>
    </source>
</evidence>
<keyword evidence="5" id="KW-0804">Transcription</keyword>
<dbReference type="NCBIfam" id="TIGR02937">
    <property type="entry name" value="sigma70-ECF"/>
    <property type="match status" value="1"/>
</dbReference>
<evidence type="ECO:0000313" key="8">
    <source>
        <dbReference type="EMBL" id="NEY71489.1"/>
    </source>
</evidence>
<evidence type="ECO:0000256" key="5">
    <source>
        <dbReference type="ARBA" id="ARBA00023163"/>
    </source>
</evidence>
<comment type="caution">
    <text evidence="8">The sequence shown here is derived from an EMBL/GenBank/DDBJ whole genome shotgun (WGS) entry which is preliminary data.</text>
</comment>
<gene>
    <name evidence="8" type="ORF">G4D63_06995</name>
</gene>
<proteinExistence type="inferred from homology"/>
<dbReference type="SUPFAM" id="SSF88659">
    <property type="entry name" value="Sigma3 and sigma4 domains of RNA polymerase sigma factors"/>
    <property type="match status" value="1"/>
</dbReference>
<dbReference type="InterPro" id="IPR039425">
    <property type="entry name" value="RNA_pol_sigma-70-like"/>
</dbReference>
<dbReference type="RefSeq" id="WP_163178938.1">
    <property type="nucleotide sequence ID" value="NZ_JAAIWM010000002.1"/>
</dbReference>
<dbReference type="InterPro" id="IPR013324">
    <property type="entry name" value="RNA_pol_sigma_r3/r4-like"/>
</dbReference>
<evidence type="ECO:0000256" key="3">
    <source>
        <dbReference type="ARBA" id="ARBA00023082"/>
    </source>
</evidence>
<evidence type="ECO:0000256" key="1">
    <source>
        <dbReference type="ARBA" id="ARBA00010641"/>
    </source>
</evidence>
<evidence type="ECO:0000259" key="6">
    <source>
        <dbReference type="Pfam" id="PF04542"/>
    </source>
</evidence>
<dbReference type="InterPro" id="IPR013325">
    <property type="entry name" value="RNA_pol_sigma_r2"/>
</dbReference>
<dbReference type="EMBL" id="JAAIWM010000002">
    <property type="protein sequence ID" value="NEY71489.1"/>
    <property type="molecule type" value="Genomic_DNA"/>
</dbReference>
<dbReference type="AlphaFoldDB" id="A0A6M0Q6W0"/>
<dbReference type="GO" id="GO:0016987">
    <property type="term" value="F:sigma factor activity"/>
    <property type="evidence" value="ECO:0007669"/>
    <property type="project" value="UniProtKB-KW"/>
</dbReference>
<evidence type="ECO:0000313" key="9">
    <source>
        <dbReference type="Proteomes" id="UP000481043"/>
    </source>
</evidence>
<dbReference type="PANTHER" id="PTHR43133">
    <property type="entry name" value="RNA POLYMERASE ECF-TYPE SIGMA FACTO"/>
    <property type="match status" value="1"/>
</dbReference>
<evidence type="ECO:0000256" key="4">
    <source>
        <dbReference type="ARBA" id="ARBA00023125"/>
    </source>
</evidence>
<keyword evidence="2" id="KW-0805">Transcription regulation</keyword>
<dbReference type="Proteomes" id="UP000481043">
    <property type="component" value="Unassembled WGS sequence"/>
</dbReference>
<protein>
    <submittedName>
        <fullName evidence="8">RNA polymerase sigma factor</fullName>
    </submittedName>
</protein>
<dbReference type="Gene3D" id="1.10.10.10">
    <property type="entry name" value="Winged helix-like DNA-binding domain superfamily/Winged helix DNA-binding domain"/>
    <property type="match status" value="1"/>
</dbReference>
<accession>A0A6M0Q6W0</accession>
<sequence>MNDDINELMHSYQNGEVHALDRLYTLLKPTLYLFIYRYTKNEQLSMDIVQDAFLQLQQKKNQFDSNKANVKTYLFQIGYNIMVNKLNRRKRLQKLLPFLTPTSFEIPNNDEKLEIKEAIMGLQESQRAVIILKYYHDMTNAEIADILSIPIGTVKSRLHMAIKNLKQLLGVDDFEDKRSV</sequence>
<comment type="similarity">
    <text evidence="1">Belongs to the sigma-70 factor family. ECF subfamily.</text>
</comment>
<keyword evidence="3" id="KW-0731">Sigma factor</keyword>
<keyword evidence="9" id="KW-1185">Reference proteome</keyword>
<dbReference type="InterPro" id="IPR007627">
    <property type="entry name" value="RNA_pol_sigma70_r2"/>
</dbReference>
<dbReference type="Pfam" id="PF08281">
    <property type="entry name" value="Sigma70_r4_2"/>
    <property type="match status" value="1"/>
</dbReference>
<evidence type="ECO:0000259" key="7">
    <source>
        <dbReference type="Pfam" id="PF08281"/>
    </source>
</evidence>
<feature type="domain" description="RNA polymerase sigma-70 region 2" evidence="6">
    <location>
        <begin position="23"/>
        <end position="91"/>
    </location>
</feature>
<dbReference type="Pfam" id="PF04542">
    <property type="entry name" value="Sigma70_r2"/>
    <property type="match status" value="1"/>
</dbReference>
<keyword evidence="4" id="KW-0238">DNA-binding</keyword>